<keyword evidence="3" id="KW-1185">Reference proteome</keyword>
<evidence type="ECO:0000256" key="1">
    <source>
        <dbReference type="SAM" id="MobiDB-lite"/>
    </source>
</evidence>
<dbReference type="Proteomes" id="UP000029462">
    <property type="component" value="Unassembled WGS sequence"/>
</dbReference>
<dbReference type="EMBL" id="BBMZ01000024">
    <property type="protein sequence ID" value="GAL59881.1"/>
    <property type="molecule type" value="Genomic_DNA"/>
</dbReference>
<feature type="region of interest" description="Disordered" evidence="1">
    <location>
        <begin position="1"/>
        <end position="34"/>
    </location>
</feature>
<dbReference type="AlphaFoldDB" id="A0A090V502"/>
<name>A0A090V502_PSEVU</name>
<reference evidence="2 3" key="1">
    <citation type="submission" date="2014-09" db="EMBL/GenBank/DDBJ databases">
        <title>Whole genome shotgun sequence of Escherichia vulneris NBRC 102420.</title>
        <authorList>
            <person name="Yoshida Y."/>
            <person name="Hosoyama A."/>
            <person name="Tsuchikane K."/>
            <person name="Ohji S."/>
            <person name="Ichikawa N."/>
            <person name="Kimura A."/>
            <person name="Yamazoe A."/>
            <person name="Ezaki T."/>
            <person name="Fujita N."/>
        </authorList>
    </citation>
    <scope>NUCLEOTIDE SEQUENCE [LARGE SCALE GENOMIC DNA]</scope>
    <source>
        <strain evidence="2 3">NBRC 102420</strain>
    </source>
</reference>
<accession>A0A090V502</accession>
<protein>
    <submittedName>
        <fullName evidence="2">Uncharacterized protein</fullName>
    </submittedName>
</protein>
<evidence type="ECO:0000313" key="2">
    <source>
        <dbReference type="EMBL" id="GAL59881.1"/>
    </source>
</evidence>
<gene>
    <name evidence="2" type="ORF">EV102420_24_00120</name>
</gene>
<sequence>MQMRIIFKYDPHQDIRDASNRGGGKESTQGCRHEQPVIIKVGDSKQYNLADAKAPAP</sequence>
<evidence type="ECO:0000313" key="3">
    <source>
        <dbReference type="Proteomes" id="UP000029462"/>
    </source>
</evidence>
<feature type="compositionally biased region" description="Basic and acidic residues" evidence="1">
    <location>
        <begin position="7"/>
        <end position="19"/>
    </location>
</feature>
<organism evidence="2 3">
    <name type="scientific">Pseudescherichia vulneris NBRC 102420</name>
    <dbReference type="NCBI Taxonomy" id="1115515"/>
    <lineage>
        <taxon>Bacteria</taxon>
        <taxon>Pseudomonadati</taxon>
        <taxon>Pseudomonadota</taxon>
        <taxon>Gammaproteobacteria</taxon>
        <taxon>Enterobacterales</taxon>
        <taxon>Enterobacteriaceae</taxon>
        <taxon>Pseudescherichia</taxon>
    </lineage>
</organism>
<proteinExistence type="predicted"/>
<dbReference type="STRING" id="1115515.EV102420_24_00120"/>
<comment type="caution">
    <text evidence="2">The sequence shown here is derived from an EMBL/GenBank/DDBJ whole genome shotgun (WGS) entry which is preliminary data.</text>
</comment>